<accession>A0A0B2BYG8</accession>
<evidence type="ECO:0000256" key="7">
    <source>
        <dbReference type="SAM" id="Phobius"/>
    </source>
</evidence>
<gene>
    <name evidence="8" type="ORF">PK98_13480</name>
</gene>
<dbReference type="Proteomes" id="UP000030988">
    <property type="component" value="Unassembled WGS sequence"/>
</dbReference>
<dbReference type="GO" id="GO:0016020">
    <property type="term" value="C:membrane"/>
    <property type="evidence" value="ECO:0007669"/>
    <property type="project" value="UniProtKB-SubCell"/>
</dbReference>
<comment type="subcellular location">
    <subcellularLocation>
        <location evidence="1">Membrane</location>
        <topology evidence="1">Multi-pass membrane protein</topology>
    </subcellularLocation>
</comment>
<protein>
    <submittedName>
        <fullName evidence="8">Transporter</fullName>
    </submittedName>
</protein>
<evidence type="ECO:0000256" key="2">
    <source>
        <dbReference type="ARBA" id="ARBA00022448"/>
    </source>
</evidence>
<keyword evidence="3" id="KW-1003">Cell membrane</keyword>
<keyword evidence="4 7" id="KW-0812">Transmembrane</keyword>
<feature type="transmembrane region" description="Helical" evidence="7">
    <location>
        <begin position="69"/>
        <end position="88"/>
    </location>
</feature>
<feature type="transmembrane region" description="Helical" evidence="7">
    <location>
        <begin position="294"/>
        <end position="314"/>
    </location>
</feature>
<evidence type="ECO:0000313" key="9">
    <source>
        <dbReference type="Proteomes" id="UP000030988"/>
    </source>
</evidence>
<dbReference type="PANTHER" id="PTHR36838">
    <property type="entry name" value="AUXIN EFFLUX CARRIER FAMILY PROTEIN"/>
    <property type="match status" value="1"/>
</dbReference>
<keyword evidence="2" id="KW-0813">Transport</keyword>
<sequence length="315" mass="32544">MRRGVLAILFIILPIFGLILAGWALRRTGVFGAQTTTELNRFVIWLALPALMFDIVAGARWADIWRPDFIAAFGGGVVVIFGGTVLIARGLRRPLADAAVDGLNAGYANTAYVGFPLAAAALGPGTRTGVLIACILTITILFAIGLILAELGQQRGEGGLGRIMLRVGNRLARNPLVVAPAAGAVVLASGLGLPAPVHSFATLLGNAASPCALVALGLFLGEKRGAGTRHLPAIAMLTGLKLVGQPLVTWVLAVHVFALDAATTTLAVLIAALPTGTGPWMVSAIYARDAEVTARVLLASTVGSVVTLTLLLNWL</sequence>
<evidence type="ECO:0000256" key="3">
    <source>
        <dbReference type="ARBA" id="ARBA00022475"/>
    </source>
</evidence>
<dbReference type="PANTHER" id="PTHR36838:SF3">
    <property type="entry name" value="TRANSPORTER AUXIN EFFLUX CARRIER EC FAMILY"/>
    <property type="match status" value="1"/>
</dbReference>
<feature type="transmembrane region" description="Helical" evidence="7">
    <location>
        <begin position="233"/>
        <end position="258"/>
    </location>
</feature>
<feature type="transmembrane region" description="Helical" evidence="7">
    <location>
        <begin position="130"/>
        <end position="151"/>
    </location>
</feature>
<evidence type="ECO:0000256" key="4">
    <source>
        <dbReference type="ARBA" id="ARBA00022692"/>
    </source>
</evidence>
<evidence type="ECO:0000256" key="1">
    <source>
        <dbReference type="ARBA" id="ARBA00004141"/>
    </source>
</evidence>
<keyword evidence="6 7" id="KW-0472">Membrane</keyword>
<dbReference type="STRING" id="1572751.PK98_13480"/>
<dbReference type="EMBL" id="JTDN01000002">
    <property type="protein sequence ID" value="KHL24880.1"/>
    <property type="molecule type" value="Genomic_DNA"/>
</dbReference>
<organism evidence="8 9">
    <name type="scientific">Croceibacterium mercuriale</name>
    <dbReference type="NCBI Taxonomy" id="1572751"/>
    <lineage>
        <taxon>Bacteria</taxon>
        <taxon>Pseudomonadati</taxon>
        <taxon>Pseudomonadota</taxon>
        <taxon>Alphaproteobacteria</taxon>
        <taxon>Sphingomonadales</taxon>
        <taxon>Erythrobacteraceae</taxon>
        <taxon>Croceibacterium</taxon>
    </lineage>
</organism>
<evidence type="ECO:0000256" key="5">
    <source>
        <dbReference type="ARBA" id="ARBA00022989"/>
    </source>
</evidence>
<dbReference type="Pfam" id="PF03547">
    <property type="entry name" value="Mem_trans"/>
    <property type="match status" value="1"/>
</dbReference>
<feature type="transmembrane region" description="Helical" evidence="7">
    <location>
        <begin position="171"/>
        <end position="193"/>
    </location>
</feature>
<comment type="caution">
    <text evidence="8">The sequence shown here is derived from an EMBL/GenBank/DDBJ whole genome shotgun (WGS) entry which is preliminary data.</text>
</comment>
<name>A0A0B2BYG8_9SPHN</name>
<evidence type="ECO:0000256" key="6">
    <source>
        <dbReference type="ARBA" id="ARBA00023136"/>
    </source>
</evidence>
<proteinExistence type="predicted"/>
<dbReference type="InterPro" id="IPR004776">
    <property type="entry name" value="Mem_transp_PIN-like"/>
</dbReference>
<dbReference type="AlphaFoldDB" id="A0A0B2BYG8"/>
<evidence type="ECO:0000313" key="8">
    <source>
        <dbReference type="EMBL" id="KHL24880.1"/>
    </source>
</evidence>
<keyword evidence="9" id="KW-1185">Reference proteome</keyword>
<dbReference type="GO" id="GO:0055085">
    <property type="term" value="P:transmembrane transport"/>
    <property type="evidence" value="ECO:0007669"/>
    <property type="project" value="InterPro"/>
</dbReference>
<feature type="transmembrane region" description="Helical" evidence="7">
    <location>
        <begin position="264"/>
        <end position="287"/>
    </location>
</feature>
<reference evidence="8 9" key="1">
    <citation type="submission" date="2014-11" db="EMBL/GenBank/DDBJ databases">
        <title>Draft genome sequence of Kirrobacter mercurialis.</title>
        <authorList>
            <person name="Coil D.A."/>
            <person name="Eisen J.A."/>
        </authorList>
    </citation>
    <scope>NUCLEOTIDE SEQUENCE [LARGE SCALE GENOMIC DNA]</scope>
    <source>
        <strain evidence="8 9">Coronado</strain>
    </source>
</reference>
<keyword evidence="5 7" id="KW-1133">Transmembrane helix</keyword>
<feature type="transmembrane region" description="Helical" evidence="7">
    <location>
        <begin position="199"/>
        <end position="221"/>
    </location>
</feature>
<feature type="transmembrane region" description="Helical" evidence="7">
    <location>
        <begin position="42"/>
        <end position="62"/>
    </location>
</feature>